<protein>
    <submittedName>
        <fullName evidence="12">Glycosyltransferase</fullName>
    </submittedName>
</protein>
<dbReference type="NCBIfam" id="TIGR01133">
    <property type="entry name" value="murG"/>
    <property type="match status" value="1"/>
</dbReference>
<name>A0AAV3NUI5_LITER</name>
<evidence type="ECO:0000256" key="6">
    <source>
        <dbReference type="ARBA" id="ARBA00022984"/>
    </source>
</evidence>
<evidence type="ECO:0000256" key="7">
    <source>
        <dbReference type="ARBA" id="ARBA00023136"/>
    </source>
</evidence>
<feature type="domain" description="Glycosyltransferase family 28 N-terminal" evidence="10">
    <location>
        <begin position="54"/>
        <end position="195"/>
    </location>
</feature>
<dbReference type="InterPro" id="IPR004276">
    <property type="entry name" value="GlycoTrans_28_N"/>
</dbReference>
<evidence type="ECO:0000256" key="1">
    <source>
        <dbReference type="ARBA" id="ARBA00022475"/>
    </source>
</evidence>
<keyword evidence="9" id="KW-0961">Cell wall biogenesis/degradation</keyword>
<evidence type="ECO:0000313" key="13">
    <source>
        <dbReference type="Proteomes" id="UP001454036"/>
    </source>
</evidence>
<evidence type="ECO:0000313" key="12">
    <source>
        <dbReference type="EMBL" id="GAA0143050.1"/>
    </source>
</evidence>
<sequence>MATTISNSFLPSKLQYFHPSCSNPPRNLRILSCLSLDQSKNVSSITTTTMTLRVIFAAGGTGGHIYPAVAIADELKALNQFTQILFIGTKTGMESTAIPSAGYPFTAITASPLSRPIISLKNLIIFPFILTSSLLKSLKIIQEMDPHVVVGTGGYVSLPICLAAALKGVKLVIQEQNSEPGIANWGLSLLAERVFVAYDSSVECFWQKEKCVVCGNPVRSAVRTFTSKVAALREFFPKLGDREGQRKVVLVLGGSLGANAINIELLHSYRQLLRERKDLCIIWQTGVESFDEMESLVRSHPRLLLAPFLHSLDFAYAAADLIVSRAGAMTCSEILATGKPCILIPSPDADEGHQLRNAGLMADLAGARVIMEDELDSTTLRTTIEEILDNEKILQKMSELALMAAKPNASGEIARQILNLVNL</sequence>
<evidence type="ECO:0000256" key="9">
    <source>
        <dbReference type="ARBA" id="ARBA00023316"/>
    </source>
</evidence>
<dbReference type="InterPro" id="IPR006009">
    <property type="entry name" value="GlcNAc_MurG"/>
</dbReference>
<dbReference type="SUPFAM" id="SSF53756">
    <property type="entry name" value="UDP-Glycosyltransferase/glycogen phosphorylase"/>
    <property type="match status" value="1"/>
</dbReference>
<keyword evidence="3" id="KW-0328">Glycosyltransferase</keyword>
<evidence type="ECO:0000256" key="3">
    <source>
        <dbReference type="ARBA" id="ARBA00022676"/>
    </source>
</evidence>
<dbReference type="GO" id="GO:0051301">
    <property type="term" value="P:cell division"/>
    <property type="evidence" value="ECO:0007669"/>
    <property type="project" value="UniProtKB-KW"/>
</dbReference>
<dbReference type="GO" id="GO:0071555">
    <property type="term" value="P:cell wall organization"/>
    <property type="evidence" value="ECO:0007669"/>
    <property type="project" value="UniProtKB-KW"/>
</dbReference>
<dbReference type="GO" id="GO:0050511">
    <property type="term" value="F:undecaprenyldiphospho-muramoylpentapeptide beta-N-acetylglucosaminyltransferase activity"/>
    <property type="evidence" value="ECO:0007669"/>
    <property type="project" value="InterPro"/>
</dbReference>
<keyword evidence="5" id="KW-0133">Cell shape</keyword>
<organism evidence="12 13">
    <name type="scientific">Lithospermum erythrorhizon</name>
    <name type="common">Purple gromwell</name>
    <name type="synonym">Lithospermum officinale var. erythrorhizon</name>
    <dbReference type="NCBI Taxonomy" id="34254"/>
    <lineage>
        <taxon>Eukaryota</taxon>
        <taxon>Viridiplantae</taxon>
        <taxon>Streptophyta</taxon>
        <taxon>Embryophyta</taxon>
        <taxon>Tracheophyta</taxon>
        <taxon>Spermatophyta</taxon>
        <taxon>Magnoliopsida</taxon>
        <taxon>eudicotyledons</taxon>
        <taxon>Gunneridae</taxon>
        <taxon>Pentapetalae</taxon>
        <taxon>asterids</taxon>
        <taxon>lamiids</taxon>
        <taxon>Boraginales</taxon>
        <taxon>Boraginaceae</taxon>
        <taxon>Boraginoideae</taxon>
        <taxon>Lithospermeae</taxon>
        <taxon>Lithospermum</taxon>
    </lineage>
</organism>
<keyword evidence="13" id="KW-1185">Reference proteome</keyword>
<keyword evidence="1" id="KW-1003">Cell membrane</keyword>
<evidence type="ECO:0000256" key="4">
    <source>
        <dbReference type="ARBA" id="ARBA00022679"/>
    </source>
</evidence>
<dbReference type="PANTHER" id="PTHR21015:SF22">
    <property type="entry name" value="GLYCOSYLTRANSFERASE"/>
    <property type="match status" value="1"/>
</dbReference>
<gene>
    <name evidence="12" type="ORF">LIER_03821</name>
</gene>
<dbReference type="GO" id="GO:0005975">
    <property type="term" value="P:carbohydrate metabolic process"/>
    <property type="evidence" value="ECO:0007669"/>
    <property type="project" value="InterPro"/>
</dbReference>
<dbReference type="Gene3D" id="3.40.50.2000">
    <property type="entry name" value="Glycogen Phosphorylase B"/>
    <property type="match status" value="2"/>
</dbReference>
<comment type="caution">
    <text evidence="12">The sequence shown here is derived from an EMBL/GenBank/DDBJ whole genome shotgun (WGS) entry which is preliminary data.</text>
</comment>
<keyword evidence="4" id="KW-0808">Transferase</keyword>
<keyword evidence="6" id="KW-0573">Peptidoglycan synthesis</keyword>
<dbReference type="Pfam" id="PF04101">
    <property type="entry name" value="Glyco_tran_28_C"/>
    <property type="match status" value="1"/>
</dbReference>
<dbReference type="GO" id="GO:0008360">
    <property type="term" value="P:regulation of cell shape"/>
    <property type="evidence" value="ECO:0007669"/>
    <property type="project" value="UniProtKB-KW"/>
</dbReference>
<keyword evidence="7" id="KW-0472">Membrane</keyword>
<reference evidence="12 13" key="1">
    <citation type="submission" date="2024-01" db="EMBL/GenBank/DDBJ databases">
        <title>The complete chloroplast genome sequence of Lithospermum erythrorhizon: insights into the phylogenetic relationship among Boraginaceae species and the maternal lineages of purple gromwells.</title>
        <authorList>
            <person name="Okada T."/>
            <person name="Watanabe K."/>
        </authorList>
    </citation>
    <scope>NUCLEOTIDE SEQUENCE [LARGE SCALE GENOMIC DNA]</scope>
</reference>
<dbReference type="PANTHER" id="PTHR21015">
    <property type="entry name" value="UDP-N-ACETYLGLUCOSAMINE--N-ACETYLMURAMYL-(PENTAPEPTIDE) PYROPHOSPHORYL-UNDECAPRENOL N-ACETYLGLUCOSAMINE TRANSFERASE 1"/>
    <property type="match status" value="1"/>
</dbReference>
<keyword evidence="8" id="KW-0131">Cell cycle</keyword>
<dbReference type="HAMAP" id="MF_00033">
    <property type="entry name" value="MurG"/>
    <property type="match status" value="1"/>
</dbReference>
<evidence type="ECO:0000256" key="5">
    <source>
        <dbReference type="ARBA" id="ARBA00022960"/>
    </source>
</evidence>
<dbReference type="InterPro" id="IPR007235">
    <property type="entry name" value="Glyco_trans_28_C"/>
</dbReference>
<keyword evidence="2" id="KW-0132">Cell division</keyword>
<dbReference type="AlphaFoldDB" id="A0AAV3NUI5"/>
<proteinExistence type="inferred from homology"/>
<evidence type="ECO:0000256" key="8">
    <source>
        <dbReference type="ARBA" id="ARBA00023306"/>
    </source>
</evidence>
<evidence type="ECO:0000256" key="2">
    <source>
        <dbReference type="ARBA" id="ARBA00022618"/>
    </source>
</evidence>
<dbReference type="Pfam" id="PF03033">
    <property type="entry name" value="Glyco_transf_28"/>
    <property type="match status" value="1"/>
</dbReference>
<evidence type="ECO:0000259" key="11">
    <source>
        <dbReference type="Pfam" id="PF04101"/>
    </source>
</evidence>
<dbReference type="Proteomes" id="UP001454036">
    <property type="component" value="Unassembled WGS sequence"/>
</dbReference>
<dbReference type="EMBL" id="BAABME010000471">
    <property type="protein sequence ID" value="GAA0143050.1"/>
    <property type="molecule type" value="Genomic_DNA"/>
</dbReference>
<feature type="domain" description="Glycosyl transferase family 28 C-terminal" evidence="11">
    <location>
        <begin position="248"/>
        <end position="401"/>
    </location>
</feature>
<dbReference type="CDD" id="cd03785">
    <property type="entry name" value="GT28_MurG"/>
    <property type="match status" value="1"/>
</dbReference>
<accession>A0AAV3NUI5</accession>
<evidence type="ECO:0000259" key="10">
    <source>
        <dbReference type="Pfam" id="PF03033"/>
    </source>
</evidence>